<protein>
    <submittedName>
        <fullName evidence="1">Uncharacterized protein</fullName>
    </submittedName>
</protein>
<gene>
    <name evidence="1" type="ORF">QYF61_018303</name>
</gene>
<dbReference type="AlphaFoldDB" id="A0AAN7MV92"/>
<feature type="non-terminal residue" evidence="1">
    <location>
        <position position="148"/>
    </location>
</feature>
<evidence type="ECO:0000313" key="1">
    <source>
        <dbReference type="EMBL" id="KAK4812754.1"/>
    </source>
</evidence>
<reference evidence="1 2" key="1">
    <citation type="journal article" date="2023" name="J. Hered.">
        <title>Chromosome-level genome of the wood stork (Mycteria americana) provides insight into avian chromosome evolution.</title>
        <authorList>
            <person name="Flamio R. Jr."/>
            <person name="Ramstad K.M."/>
        </authorList>
    </citation>
    <scope>NUCLEOTIDE SEQUENCE [LARGE SCALE GENOMIC DNA]</scope>
    <source>
        <strain evidence="1">JAX WOST 10</strain>
    </source>
</reference>
<dbReference type="PANTHER" id="PTHR33332">
    <property type="entry name" value="REVERSE TRANSCRIPTASE DOMAIN-CONTAINING PROTEIN"/>
    <property type="match status" value="1"/>
</dbReference>
<organism evidence="1 2">
    <name type="scientific">Mycteria americana</name>
    <name type="common">Wood stork</name>
    <dbReference type="NCBI Taxonomy" id="33587"/>
    <lineage>
        <taxon>Eukaryota</taxon>
        <taxon>Metazoa</taxon>
        <taxon>Chordata</taxon>
        <taxon>Craniata</taxon>
        <taxon>Vertebrata</taxon>
        <taxon>Euteleostomi</taxon>
        <taxon>Archelosauria</taxon>
        <taxon>Archosauria</taxon>
        <taxon>Dinosauria</taxon>
        <taxon>Saurischia</taxon>
        <taxon>Theropoda</taxon>
        <taxon>Coelurosauria</taxon>
        <taxon>Aves</taxon>
        <taxon>Neognathae</taxon>
        <taxon>Neoaves</taxon>
        <taxon>Aequornithes</taxon>
        <taxon>Ciconiiformes</taxon>
        <taxon>Ciconiidae</taxon>
        <taxon>Mycteria</taxon>
    </lineage>
</organism>
<dbReference type="EMBL" id="JAUNZN010000014">
    <property type="protein sequence ID" value="KAK4812754.1"/>
    <property type="molecule type" value="Genomic_DNA"/>
</dbReference>
<evidence type="ECO:0000313" key="2">
    <source>
        <dbReference type="Proteomes" id="UP001333110"/>
    </source>
</evidence>
<accession>A0AAN7MV92</accession>
<comment type="caution">
    <text evidence="1">The sequence shown here is derived from an EMBL/GenBank/DDBJ whole genome shotgun (WGS) entry which is preliminary data.</text>
</comment>
<name>A0AAN7MV92_MYCAM</name>
<dbReference type="Proteomes" id="UP001333110">
    <property type="component" value="Unassembled WGS sequence"/>
</dbReference>
<proteinExistence type="predicted"/>
<keyword evidence="2" id="KW-1185">Reference proteome</keyword>
<sequence length="148" mass="16255">MQFKKCKVLHLGRNNPMQEYVLGPTQLESSFAEKDPGVLVNTKLNMSQQRALVAKKANDVLGCEDCCQQVKEVILPLCSALVRPHLECCVQCGTPQYKRDMDMSPVWGVEDQTALSPLDKWAAERAWDTSGNASCPKKVSAALASSVT</sequence>